<protein>
    <submittedName>
        <fullName evidence="2">YHS domain protein</fullName>
    </submittedName>
</protein>
<evidence type="ECO:0000313" key="3">
    <source>
        <dbReference type="Proteomes" id="UP001208041"/>
    </source>
</evidence>
<dbReference type="NCBIfam" id="NF041384">
    <property type="entry name" value="YHS_seleno_dom"/>
    <property type="match status" value="1"/>
</dbReference>
<gene>
    <name evidence="2" type="ORF">OH136_04975</name>
</gene>
<organism evidence="2 3">
    <name type="scientific">Halocynthiibacter halioticoli</name>
    <dbReference type="NCBI Taxonomy" id="2986804"/>
    <lineage>
        <taxon>Bacteria</taxon>
        <taxon>Pseudomonadati</taxon>
        <taxon>Pseudomonadota</taxon>
        <taxon>Alphaproteobacteria</taxon>
        <taxon>Rhodobacterales</taxon>
        <taxon>Paracoccaceae</taxon>
        <taxon>Halocynthiibacter</taxon>
    </lineage>
</organism>
<sequence>MLTRRHFIALSSAAPLLGGASVLRAHDHNYVFNTGGVAINGFDPVAYFTEGAPVMGDTRYEVKWEGAVWVLANMENLEMFMADPHRYKPQYGGYCAFAMSKGAVAPTEPDTWTIHDGKLYLNYNLAVRDAWRQDISENVKKADAHWPSALG</sequence>
<proteinExistence type="predicted"/>
<evidence type="ECO:0000313" key="2">
    <source>
        <dbReference type="EMBL" id="MCV6823902.1"/>
    </source>
</evidence>
<name>A0AAE3LPX6_9RHOB</name>
<keyword evidence="3" id="KW-1185">Reference proteome</keyword>
<reference evidence="2" key="1">
    <citation type="submission" date="2022-10" db="EMBL/GenBank/DDBJ databases">
        <authorList>
            <person name="Yue Y."/>
        </authorList>
    </citation>
    <scope>NUCLEOTIDE SEQUENCE</scope>
    <source>
        <strain evidence="2">Z654</strain>
    </source>
</reference>
<accession>A0AAE3LPX6</accession>
<comment type="caution">
    <text evidence="2">The sequence shown here is derived from an EMBL/GenBank/DDBJ whole genome shotgun (WGS) entry which is preliminary data.</text>
</comment>
<dbReference type="AlphaFoldDB" id="A0AAE3LPX6"/>
<dbReference type="EMBL" id="JAOYFC010000001">
    <property type="protein sequence ID" value="MCV6823902.1"/>
    <property type="molecule type" value="Genomic_DNA"/>
</dbReference>
<feature type="chain" id="PRO_5042020033" evidence="1">
    <location>
        <begin position="26"/>
        <end position="151"/>
    </location>
</feature>
<dbReference type="RefSeq" id="WP_263952730.1">
    <property type="nucleotide sequence ID" value="NZ_JAOYFC010000001.1"/>
</dbReference>
<dbReference type="Proteomes" id="UP001208041">
    <property type="component" value="Unassembled WGS sequence"/>
</dbReference>
<feature type="signal peptide" evidence="1">
    <location>
        <begin position="1"/>
        <end position="25"/>
    </location>
</feature>
<keyword evidence="1" id="KW-0732">Signal</keyword>
<evidence type="ECO:0000256" key="1">
    <source>
        <dbReference type="SAM" id="SignalP"/>
    </source>
</evidence>